<comment type="caution">
    <text evidence="1">The sequence shown here is derived from an EMBL/GenBank/DDBJ whole genome shotgun (WGS) entry which is preliminary data.</text>
</comment>
<organism evidence="1 2">
    <name type="scientific">Streptomyces lannensis</name>
    <dbReference type="NCBI Taxonomy" id="766498"/>
    <lineage>
        <taxon>Bacteria</taxon>
        <taxon>Bacillati</taxon>
        <taxon>Actinomycetota</taxon>
        <taxon>Actinomycetes</taxon>
        <taxon>Kitasatosporales</taxon>
        <taxon>Streptomycetaceae</taxon>
        <taxon>Streptomyces</taxon>
    </lineage>
</organism>
<gene>
    <name evidence="1" type="ORF">GCM10022207_04960</name>
</gene>
<evidence type="ECO:0000313" key="2">
    <source>
        <dbReference type="Proteomes" id="UP001501563"/>
    </source>
</evidence>
<protein>
    <submittedName>
        <fullName evidence="1">Uncharacterized protein</fullName>
    </submittedName>
</protein>
<keyword evidence="2" id="KW-1185">Reference proteome</keyword>
<reference evidence="2" key="1">
    <citation type="journal article" date="2019" name="Int. J. Syst. Evol. Microbiol.">
        <title>The Global Catalogue of Microorganisms (GCM) 10K type strain sequencing project: providing services to taxonomists for standard genome sequencing and annotation.</title>
        <authorList>
            <consortium name="The Broad Institute Genomics Platform"/>
            <consortium name="The Broad Institute Genome Sequencing Center for Infectious Disease"/>
            <person name="Wu L."/>
            <person name="Ma J."/>
        </authorList>
    </citation>
    <scope>NUCLEOTIDE SEQUENCE [LARGE SCALE GENOMIC DNA]</scope>
    <source>
        <strain evidence="2">JCM 16578</strain>
    </source>
</reference>
<accession>A0ABP7JK76</accession>
<dbReference type="Proteomes" id="UP001501563">
    <property type="component" value="Unassembled WGS sequence"/>
</dbReference>
<evidence type="ECO:0000313" key="1">
    <source>
        <dbReference type="EMBL" id="GAA3846949.1"/>
    </source>
</evidence>
<proteinExistence type="predicted"/>
<dbReference type="EMBL" id="BAAAZA010000001">
    <property type="protein sequence ID" value="GAA3846949.1"/>
    <property type="molecule type" value="Genomic_DNA"/>
</dbReference>
<name>A0ABP7JK76_9ACTN</name>
<sequence length="116" mass="12862">MASDVKVLSVAFGLNAADMPFWKRTGIPYFREVSTRKSKESTLHSILPSWREVDYTCRRPEQPSSAARRLWAGTTGGMGGGELFRESTTAVRPTESLVHDPSFTITAVPARIRFTA</sequence>
<dbReference type="RefSeq" id="WP_345545820.1">
    <property type="nucleotide sequence ID" value="NZ_BAAAZA010000001.1"/>
</dbReference>